<keyword evidence="3" id="KW-1185">Reference proteome</keyword>
<dbReference type="RefSeq" id="XP_024754234.1">
    <property type="nucleotide sequence ID" value="XM_024889383.1"/>
</dbReference>
<dbReference type="OrthoDB" id="4434395at2759"/>
<sequence length="359" mass="39580">MRTPSVGLSVWACLMGAVVGACPPLQGSFNASIPDLYPENADWDPVHCKIYFGLYYNSSVAVYDPYRHEYEVISIPRITGNDDYTITGIDYDGMGSMYFAATSYTAFVATTSGNAALANFTGPNSVIRYDTRSRRIRWITDLVPIQNEIHKRTGKLVTGFQDMAEDDQGNTYVIGTFGSIIIKINRNGTPRIWYEPKSINDTLVSGGIVRSGNKIVINDRVAPGLLTFDINEPEGRPTYVHPEGFPANYTGGGDGLMLPSKYGGKVVLWSDDFYGTRVIGSKDNWKTAEYLGLAPMDSTLGGEGGYTTGSFEVGQTIYSLTEFFQPGRTVKPKKEWLMVDMTKEVEDLVRAWEGKGCKS</sequence>
<dbReference type="Proteomes" id="UP000241546">
    <property type="component" value="Unassembled WGS sequence"/>
</dbReference>
<dbReference type="Pfam" id="PF22701">
    <property type="entry name" value="Mala_s_1-like"/>
    <property type="match status" value="1"/>
</dbReference>
<dbReference type="SUPFAM" id="SSF63829">
    <property type="entry name" value="Calcium-dependent phosphotriesterase"/>
    <property type="match status" value="1"/>
</dbReference>
<feature type="signal peptide" evidence="1">
    <location>
        <begin position="1"/>
        <end position="20"/>
    </location>
</feature>
<proteinExistence type="predicted"/>
<dbReference type="AlphaFoldDB" id="A0A2T4BNL7"/>
<reference evidence="3" key="1">
    <citation type="submission" date="2016-07" db="EMBL/GenBank/DDBJ databases">
        <title>Multiple horizontal gene transfer events from other fungi enriched the ability of initially mycotrophic Trichoderma (Ascomycota) to feed on dead plant biomass.</title>
        <authorList>
            <consortium name="DOE Joint Genome Institute"/>
            <person name="Atanasova L."/>
            <person name="Chenthamara K."/>
            <person name="Zhang J."/>
            <person name="Grujic M."/>
            <person name="Henrissat B."/>
            <person name="Kuo A."/>
            <person name="Aerts A."/>
            <person name="Salamov A."/>
            <person name="Lipzen A."/>
            <person name="Labutti K."/>
            <person name="Barry K."/>
            <person name="Miao Y."/>
            <person name="Rahimi M.J."/>
            <person name="Shen Q."/>
            <person name="Grigoriev I.V."/>
            <person name="Kubicek C.P."/>
            <person name="Druzhinina I.S."/>
        </authorList>
    </citation>
    <scope>NUCLEOTIDE SEQUENCE [LARGE SCALE GENOMIC DNA]</scope>
    <source>
        <strain evidence="3">TUCIM 6016</strain>
    </source>
</reference>
<evidence type="ECO:0000256" key="1">
    <source>
        <dbReference type="SAM" id="SignalP"/>
    </source>
</evidence>
<organism evidence="2 3">
    <name type="scientific">Trichoderma citrinoviride</name>
    <dbReference type="NCBI Taxonomy" id="58853"/>
    <lineage>
        <taxon>Eukaryota</taxon>
        <taxon>Fungi</taxon>
        <taxon>Dikarya</taxon>
        <taxon>Ascomycota</taxon>
        <taxon>Pezizomycotina</taxon>
        <taxon>Sordariomycetes</taxon>
        <taxon>Hypocreomycetidae</taxon>
        <taxon>Hypocreales</taxon>
        <taxon>Hypocreaceae</taxon>
        <taxon>Trichoderma</taxon>
    </lineage>
</organism>
<evidence type="ECO:0000313" key="3">
    <source>
        <dbReference type="Proteomes" id="UP000241546"/>
    </source>
</evidence>
<protein>
    <submittedName>
        <fullName evidence="2">Uncharacterized protein</fullName>
    </submittedName>
</protein>
<name>A0A2T4BNL7_9HYPO</name>
<gene>
    <name evidence="2" type="ORF">BBK36DRAFT_1108636</name>
</gene>
<accession>A0A2T4BNL7</accession>
<keyword evidence="1" id="KW-0732">Signal</keyword>
<dbReference type="EMBL" id="KZ680207">
    <property type="protein sequence ID" value="PTB70914.1"/>
    <property type="molecule type" value="Genomic_DNA"/>
</dbReference>
<dbReference type="InterPro" id="IPR054550">
    <property type="entry name" value="Mala_s_1-like"/>
</dbReference>
<dbReference type="GeneID" id="36597502"/>
<dbReference type="PROSITE" id="PS51257">
    <property type="entry name" value="PROKAR_LIPOPROTEIN"/>
    <property type="match status" value="1"/>
</dbReference>
<evidence type="ECO:0000313" key="2">
    <source>
        <dbReference type="EMBL" id="PTB70914.1"/>
    </source>
</evidence>
<feature type="chain" id="PRO_5015653923" evidence="1">
    <location>
        <begin position="21"/>
        <end position="359"/>
    </location>
</feature>